<keyword evidence="3" id="KW-1185">Reference proteome</keyword>
<dbReference type="AlphaFoldDB" id="A0A9P8YFM8"/>
<gene>
    <name evidence="2" type="ORF">B0I36DRAFT_315387</name>
</gene>
<name>A0A9P8YFM8_9PEZI</name>
<feature type="compositionally biased region" description="Acidic residues" evidence="1">
    <location>
        <begin position="613"/>
        <end position="622"/>
    </location>
</feature>
<dbReference type="RefSeq" id="XP_046017168.1">
    <property type="nucleotide sequence ID" value="XM_046152875.1"/>
</dbReference>
<feature type="compositionally biased region" description="Polar residues" evidence="1">
    <location>
        <begin position="9"/>
        <end position="23"/>
    </location>
</feature>
<proteinExistence type="predicted"/>
<comment type="caution">
    <text evidence="2">The sequence shown here is derived from an EMBL/GenBank/DDBJ whole genome shotgun (WGS) entry which is preliminary data.</text>
</comment>
<feature type="region of interest" description="Disordered" evidence="1">
    <location>
        <begin position="682"/>
        <end position="739"/>
    </location>
</feature>
<feature type="region of interest" description="Disordered" evidence="1">
    <location>
        <begin position="596"/>
        <end position="646"/>
    </location>
</feature>
<dbReference type="Proteomes" id="UP000756346">
    <property type="component" value="Unassembled WGS sequence"/>
</dbReference>
<dbReference type="OrthoDB" id="4159838at2759"/>
<dbReference type="EMBL" id="JAGTJQ010000002">
    <property type="protein sequence ID" value="KAH7038047.1"/>
    <property type="molecule type" value="Genomic_DNA"/>
</dbReference>
<dbReference type="GeneID" id="70182421"/>
<evidence type="ECO:0000256" key="1">
    <source>
        <dbReference type="SAM" id="MobiDB-lite"/>
    </source>
</evidence>
<evidence type="ECO:0000313" key="2">
    <source>
        <dbReference type="EMBL" id="KAH7038047.1"/>
    </source>
</evidence>
<feature type="compositionally biased region" description="Polar residues" evidence="1">
    <location>
        <begin position="625"/>
        <end position="644"/>
    </location>
</feature>
<organism evidence="2 3">
    <name type="scientific">Microdochium trichocladiopsis</name>
    <dbReference type="NCBI Taxonomy" id="1682393"/>
    <lineage>
        <taxon>Eukaryota</taxon>
        <taxon>Fungi</taxon>
        <taxon>Dikarya</taxon>
        <taxon>Ascomycota</taxon>
        <taxon>Pezizomycotina</taxon>
        <taxon>Sordariomycetes</taxon>
        <taxon>Xylariomycetidae</taxon>
        <taxon>Xylariales</taxon>
        <taxon>Microdochiaceae</taxon>
        <taxon>Microdochium</taxon>
    </lineage>
</organism>
<feature type="compositionally biased region" description="Basic and acidic residues" evidence="1">
    <location>
        <begin position="600"/>
        <end position="612"/>
    </location>
</feature>
<reference evidence="2" key="1">
    <citation type="journal article" date="2021" name="Nat. Commun.">
        <title>Genetic determinants of endophytism in the Arabidopsis root mycobiome.</title>
        <authorList>
            <person name="Mesny F."/>
            <person name="Miyauchi S."/>
            <person name="Thiergart T."/>
            <person name="Pickel B."/>
            <person name="Atanasova L."/>
            <person name="Karlsson M."/>
            <person name="Huettel B."/>
            <person name="Barry K.W."/>
            <person name="Haridas S."/>
            <person name="Chen C."/>
            <person name="Bauer D."/>
            <person name="Andreopoulos W."/>
            <person name="Pangilinan J."/>
            <person name="LaButti K."/>
            <person name="Riley R."/>
            <person name="Lipzen A."/>
            <person name="Clum A."/>
            <person name="Drula E."/>
            <person name="Henrissat B."/>
            <person name="Kohler A."/>
            <person name="Grigoriev I.V."/>
            <person name="Martin F.M."/>
            <person name="Hacquard S."/>
        </authorList>
    </citation>
    <scope>NUCLEOTIDE SEQUENCE</scope>
    <source>
        <strain evidence="2">MPI-CAGE-CH-0230</strain>
    </source>
</reference>
<sequence length="775" mass="86157">MPRKKRYRTYSQRRQPEGSQDSVDATLPATALTLRAFHQGQDEGGQRQLCPSTPLLRRATGQIFSSPVQPRQVGGGARVDIVSDITQKPRRRGRRKQTEINERLSCLRGHCNASHYADLESIYRAFEALLIATAPQATPQKGGHSLLGICLRRMPDYIAGVEAWEMDEARTSGTGSAREGINTSSRIYNDLEMLGASTGWKHLRSVALADGVRALALAIEEGLWMSEFTKILANLCVQFGALKEAERLLSALSSCMMAQVATTNHVIPGRHDLLPHTLLLNFAREVGRKAYVLEQYRQLVVHEAFSMDWLQSDEFNSVWELAVGALSKGSAASHAVDFLTTLVIVIGQRLPRSAAMRRAKSHGADIATSQHRAVIGALSAMASMSFLGEHRSPEFLHTRERTMRVGSRLRYILRACICSFRQRRKHLSHMGYSLTCLALLCSSTTLRDETIEIDLALSLSGLWSERTTLCAGWTPRWREHFDILVSLVSSIAVNCSRATVEPPQHFLDIFACRLQQLNLDNGVVDALKTASAFHLAQQTNSVRDLIYAENLQRPNAANAQHQSNPAITPVKTASQMLFTGYAWDETIGEWVTATPATTKLAERTPQRTRMEQDSEDSEDDLSLDTIETPQARSSLPITPYTTRSELGPRSADFARFKRQGCARLQARRSLPANIHTSLAVEQLDSSSDAVSEDTDSDERNALWAEDELARDYYNDEEETDDGAPSTKHVGVKRRRTHSDLFATTRNRSRNRHSVVSHTISCSFVGDSSSDDELGL</sequence>
<accession>A0A9P8YFM8</accession>
<feature type="region of interest" description="Disordered" evidence="1">
    <location>
        <begin position="1"/>
        <end position="25"/>
    </location>
</feature>
<evidence type="ECO:0000313" key="3">
    <source>
        <dbReference type="Proteomes" id="UP000756346"/>
    </source>
</evidence>
<protein>
    <submittedName>
        <fullName evidence="2">Uncharacterized protein</fullName>
    </submittedName>
</protein>